<sequence length="239" mass="27109">MDELEFRRRLLAQPQNKDNELLEYAQQNPERMSLVNELKSLDKELHLAMNVSVPENLADKIILRQSMSDDTSANTQPLKRSPNRPWYLALVASVALVFTFALYQLNSPILSIGEHALAHVYHEIDSLEAQDRLDMATVNARLAELGGQFSALPGEVTFVRFCRFKGQKSLHLVFNSQFGPMTVFIVPTNNQYLGNDYFSDLRFAGRISHFPKGDAILIAAAQAPIDEYQSRINQSLQWL</sequence>
<gene>
    <name evidence="2" type="ORF">WCN91_07920</name>
</gene>
<reference evidence="2 3" key="1">
    <citation type="submission" date="2024-03" db="EMBL/GenBank/DDBJ databases">
        <title>Pseudoalteromonas qingdaonensis sp. nov., isolated from the intestines of marine benthic organisms.</title>
        <authorList>
            <person name="Lin X."/>
            <person name="Fang S."/>
            <person name="Hu X."/>
        </authorList>
    </citation>
    <scope>NUCLEOTIDE SEQUENCE [LARGE SCALE GENOMIC DNA]</scope>
    <source>
        <strain evidence="2 3">YIC-827</strain>
    </source>
</reference>
<comment type="caution">
    <text evidence="2">The sequence shown here is derived from an EMBL/GenBank/DDBJ whole genome shotgun (WGS) entry which is preliminary data.</text>
</comment>
<organism evidence="2 3">
    <name type="scientific">Pseudoalteromonas qingdaonensis</name>
    <dbReference type="NCBI Taxonomy" id="3131913"/>
    <lineage>
        <taxon>Bacteria</taxon>
        <taxon>Pseudomonadati</taxon>
        <taxon>Pseudomonadota</taxon>
        <taxon>Gammaproteobacteria</taxon>
        <taxon>Alteromonadales</taxon>
        <taxon>Pseudoalteromonadaceae</taxon>
        <taxon>Pseudoalteromonas</taxon>
    </lineage>
</organism>
<accession>A0ABU9MYD6</accession>
<keyword evidence="3" id="KW-1185">Reference proteome</keyword>
<feature type="transmembrane region" description="Helical" evidence="1">
    <location>
        <begin position="86"/>
        <end position="105"/>
    </location>
</feature>
<evidence type="ECO:0000313" key="3">
    <source>
        <dbReference type="Proteomes" id="UP001447008"/>
    </source>
</evidence>
<dbReference type="Proteomes" id="UP001447008">
    <property type="component" value="Unassembled WGS sequence"/>
</dbReference>
<keyword evidence="1" id="KW-1133">Transmembrane helix</keyword>
<keyword evidence="1" id="KW-0472">Membrane</keyword>
<dbReference type="EMBL" id="JBCGCU010000007">
    <property type="protein sequence ID" value="MEM0515359.1"/>
    <property type="molecule type" value="Genomic_DNA"/>
</dbReference>
<evidence type="ECO:0000256" key="1">
    <source>
        <dbReference type="SAM" id="Phobius"/>
    </source>
</evidence>
<protein>
    <submittedName>
        <fullName evidence="2">DUF3379 family protein</fullName>
    </submittedName>
</protein>
<dbReference type="InterPro" id="IPR021806">
    <property type="entry name" value="DUF3379"/>
</dbReference>
<dbReference type="RefSeq" id="WP_342677937.1">
    <property type="nucleotide sequence ID" value="NZ_JBCGCU010000007.1"/>
</dbReference>
<keyword evidence="1" id="KW-0812">Transmembrane</keyword>
<dbReference type="Pfam" id="PF11859">
    <property type="entry name" value="DUF3379"/>
    <property type="match status" value="1"/>
</dbReference>
<evidence type="ECO:0000313" key="2">
    <source>
        <dbReference type="EMBL" id="MEM0515359.1"/>
    </source>
</evidence>
<name>A0ABU9MYD6_9GAMM</name>
<proteinExistence type="predicted"/>